<keyword evidence="4" id="KW-1185">Reference proteome</keyword>
<dbReference type="PANTHER" id="PTHR23171:SF3">
    <property type="entry name" value="COILED-COIL DOMAIN-CONTAINING PROTEIN 68"/>
    <property type="match status" value="1"/>
</dbReference>
<name>A0AAD8LTU7_ACIOX</name>
<evidence type="ECO:0000313" key="4">
    <source>
        <dbReference type="Proteomes" id="UP001230051"/>
    </source>
</evidence>
<evidence type="ECO:0000256" key="1">
    <source>
        <dbReference type="SAM" id="Coils"/>
    </source>
</evidence>
<feature type="region of interest" description="Disordered" evidence="2">
    <location>
        <begin position="64"/>
        <end position="84"/>
    </location>
</feature>
<protein>
    <submittedName>
        <fullName evidence="3">Coiled-coil domain-containing protein 68-like</fullName>
    </submittedName>
</protein>
<proteinExistence type="predicted"/>
<accession>A0AAD8LTU7</accession>
<dbReference type="PANTHER" id="PTHR23171">
    <property type="entry name" value="GDOWN1"/>
    <property type="match status" value="1"/>
</dbReference>
<keyword evidence="1" id="KW-0175">Coiled coil</keyword>
<comment type="caution">
    <text evidence="3">The sequence shown here is derived from an EMBL/GenBank/DDBJ whole genome shotgun (WGS) entry which is preliminary data.</text>
</comment>
<dbReference type="EMBL" id="JAGXEW010000001">
    <property type="protein sequence ID" value="KAK1176140.1"/>
    <property type="molecule type" value="Genomic_DNA"/>
</dbReference>
<sequence>MTAVTTLTKIGYDVVTREDPEEVLFYGFSASQFREEIEYIKKIRSTLEKVRTQVFGDDCDGCRRQTSGDEVQNQTPWNSSDSETRATSFYSRYHQILEDIKEKDRQLYHINLENQELEIRLEASREAGAGALRDASRKLFDMYQTRLEEVRRKHLEDKQILQAYTEEQEQKLRKRMEMASALEEKQTRVSELEKRVERMENEKKVLTERNKFIEKETLIISHNHPDDIKSLRACQMEAAVLREKISHLDDMVLSQNRKLRSSIQQIEQLKRELSGQDKVIWSLHERLLSAEAQNKELKYKVDFWSSQHPEIASTTVSVNALPLKRKFPLPKLTNVSHSRTSYGLQSSGTTCKCKNSSCLVKE</sequence>
<feature type="coiled-coil region" evidence="1">
    <location>
        <begin position="165"/>
        <end position="216"/>
    </location>
</feature>
<evidence type="ECO:0000313" key="3">
    <source>
        <dbReference type="EMBL" id="KAK1176140.1"/>
    </source>
</evidence>
<feature type="compositionally biased region" description="Polar residues" evidence="2">
    <location>
        <begin position="68"/>
        <end position="84"/>
    </location>
</feature>
<reference evidence="3" key="1">
    <citation type="submission" date="2022-02" db="EMBL/GenBank/DDBJ databases">
        <title>Atlantic sturgeon de novo genome assembly.</title>
        <authorList>
            <person name="Stock M."/>
            <person name="Klopp C."/>
            <person name="Guiguen Y."/>
            <person name="Cabau C."/>
            <person name="Parinello H."/>
            <person name="Santidrian Yebra-Pimentel E."/>
            <person name="Kuhl H."/>
            <person name="Dirks R.P."/>
            <person name="Guessner J."/>
            <person name="Wuertz S."/>
            <person name="Du K."/>
            <person name="Schartl M."/>
        </authorList>
    </citation>
    <scope>NUCLEOTIDE SEQUENCE</scope>
    <source>
        <strain evidence="3">STURGEONOMICS-FGT-2020</strain>
        <tissue evidence="3">Whole blood</tissue>
    </source>
</reference>
<dbReference type="GO" id="GO:0035556">
    <property type="term" value="P:intracellular signal transduction"/>
    <property type="evidence" value="ECO:0007669"/>
    <property type="project" value="TreeGrafter"/>
</dbReference>
<dbReference type="InterPro" id="IPR051375">
    <property type="entry name" value="Tuftelin_GRINL1A/MYZAP/CCD68"/>
</dbReference>
<evidence type="ECO:0000256" key="2">
    <source>
        <dbReference type="SAM" id="MobiDB-lite"/>
    </source>
</evidence>
<dbReference type="Proteomes" id="UP001230051">
    <property type="component" value="Unassembled WGS sequence"/>
</dbReference>
<gene>
    <name evidence="3" type="primary">CCDC68</name>
    <name evidence="3" type="ORF">AOXY_G961</name>
</gene>
<organism evidence="3 4">
    <name type="scientific">Acipenser oxyrinchus oxyrinchus</name>
    <dbReference type="NCBI Taxonomy" id="40147"/>
    <lineage>
        <taxon>Eukaryota</taxon>
        <taxon>Metazoa</taxon>
        <taxon>Chordata</taxon>
        <taxon>Craniata</taxon>
        <taxon>Vertebrata</taxon>
        <taxon>Euteleostomi</taxon>
        <taxon>Actinopterygii</taxon>
        <taxon>Chondrostei</taxon>
        <taxon>Acipenseriformes</taxon>
        <taxon>Acipenseridae</taxon>
        <taxon>Acipenser</taxon>
    </lineage>
</organism>
<dbReference type="AlphaFoldDB" id="A0AAD8LTU7"/>